<sequence length="126" mass="14730">MDSNGDGIGDIPGITNRLEYLKELKVDAVFLSSIFKSPLRDFGYDVSDYYSIHPDYGTMDEFENLLRKARELNIKVLLDFIPNHTSNESEWFVKSANKDEYYSDWYIWETGHMDNHGLRSPPNNWV</sequence>
<dbReference type="EMBL" id="CM046103">
    <property type="protein sequence ID" value="KAI8428269.1"/>
    <property type="molecule type" value="Genomic_DNA"/>
</dbReference>
<evidence type="ECO:0000313" key="1">
    <source>
        <dbReference type="EMBL" id="KAI8428269.1"/>
    </source>
</evidence>
<gene>
    <name evidence="1" type="ORF">MSG28_002486</name>
</gene>
<protein>
    <submittedName>
        <fullName evidence="1">Uncharacterized protein</fullName>
    </submittedName>
</protein>
<dbReference type="Proteomes" id="UP001064048">
    <property type="component" value="Chromosome 3"/>
</dbReference>
<reference evidence="1 2" key="1">
    <citation type="journal article" date="2022" name="Genome Biol. Evol.">
        <title>The Spruce Budworm Genome: Reconstructing the Evolutionary History of Antifreeze Proteins.</title>
        <authorList>
            <person name="Beliveau C."/>
            <person name="Gagne P."/>
            <person name="Picq S."/>
            <person name="Vernygora O."/>
            <person name="Keeling C.I."/>
            <person name="Pinkney K."/>
            <person name="Doucet D."/>
            <person name="Wen F."/>
            <person name="Johnston J.S."/>
            <person name="Maaroufi H."/>
            <person name="Boyle B."/>
            <person name="Laroche J."/>
            <person name="Dewar K."/>
            <person name="Juretic N."/>
            <person name="Blackburn G."/>
            <person name="Nisole A."/>
            <person name="Brunet B."/>
            <person name="Brandao M."/>
            <person name="Lumley L."/>
            <person name="Duan J."/>
            <person name="Quan G."/>
            <person name="Lucarotti C.J."/>
            <person name="Roe A.D."/>
            <person name="Sperling F.A.H."/>
            <person name="Levesque R.C."/>
            <person name="Cusson M."/>
        </authorList>
    </citation>
    <scope>NUCLEOTIDE SEQUENCE [LARGE SCALE GENOMIC DNA]</scope>
    <source>
        <strain evidence="1">Glfc:IPQL:Cfum</strain>
    </source>
</reference>
<organism evidence="1 2">
    <name type="scientific">Choristoneura fumiferana</name>
    <name type="common">Spruce budworm moth</name>
    <name type="synonym">Archips fumiferana</name>
    <dbReference type="NCBI Taxonomy" id="7141"/>
    <lineage>
        <taxon>Eukaryota</taxon>
        <taxon>Metazoa</taxon>
        <taxon>Ecdysozoa</taxon>
        <taxon>Arthropoda</taxon>
        <taxon>Hexapoda</taxon>
        <taxon>Insecta</taxon>
        <taxon>Pterygota</taxon>
        <taxon>Neoptera</taxon>
        <taxon>Endopterygota</taxon>
        <taxon>Lepidoptera</taxon>
        <taxon>Glossata</taxon>
        <taxon>Ditrysia</taxon>
        <taxon>Tortricoidea</taxon>
        <taxon>Tortricidae</taxon>
        <taxon>Tortricinae</taxon>
        <taxon>Choristoneura</taxon>
    </lineage>
</organism>
<evidence type="ECO:0000313" key="2">
    <source>
        <dbReference type="Proteomes" id="UP001064048"/>
    </source>
</evidence>
<keyword evidence="2" id="KW-1185">Reference proteome</keyword>
<name>A0ACC0JVR6_CHOFU</name>
<accession>A0ACC0JVR6</accession>
<comment type="caution">
    <text evidence="1">The sequence shown here is derived from an EMBL/GenBank/DDBJ whole genome shotgun (WGS) entry which is preliminary data.</text>
</comment>
<proteinExistence type="predicted"/>